<dbReference type="AlphaFoldDB" id="A0A0F9X249"/>
<accession>A0A0F9X249</accession>
<evidence type="ECO:0000313" key="3">
    <source>
        <dbReference type="EMBL" id="KKN85518.1"/>
    </source>
</evidence>
<gene>
    <name evidence="3" type="ORF">LCGC14_0278410</name>
</gene>
<reference evidence="3" key="1">
    <citation type="journal article" date="2015" name="Nature">
        <title>Complex archaea that bridge the gap between prokaryotes and eukaryotes.</title>
        <authorList>
            <person name="Spang A."/>
            <person name="Saw J.H."/>
            <person name="Jorgensen S.L."/>
            <person name="Zaremba-Niedzwiedzka K."/>
            <person name="Martijn J."/>
            <person name="Lind A.E."/>
            <person name="van Eijk R."/>
            <person name="Schleper C."/>
            <person name="Guy L."/>
            <person name="Ettema T.J."/>
        </authorList>
    </citation>
    <scope>NUCLEOTIDE SEQUENCE</scope>
</reference>
<name>A0A0F9X249_9ZZZZ</name>
<feature type="compositionally biased region" description="Low complexity" evidence="2">
    <location>
        <begin position="1"/>
        <end position="16"/>
    </location>
</feature>
<comment type="caution">
    <text evidence="3">The sequence shown here is derived from an EMBL/GenBank/DDBJ whole genome shotgun (WGS) entry which is preliminary data.</text>
</comment>
<dbReference type="EMBL" id="LAZR01000158">
    <property type="protein sequence ID" value="KKN85518.1"/>
    <property type="molecule type" value="Genomic_DNA"/>
</dbReference>
<feature type="coiled-coil region" evidence="1">
    <location>
        <begin position="22"/>
        <end position="49"/>
    </location>
</feature>
<evidence type="ECO:0000256" key="1">
    <source>
        <dbReference type="SAM" id="Coils"/>
    </source>
</evidence>
<keyword evidence="1" id="KW-0175">Coiled coil</keyword>
<proteinExistence type="predicted"/>
<protein>
    <submittedName>
        <fullName evidence="3">Uncharacterized protein</fullName>
    </submittedName>
</protein>
<organism evidence="3">
    <name type="scientific">marine sediment metagenome</name>
    <dbReference type="NCBI Taxonomy" id="412755"/>
    <lineage>
        <taxon>unclassified sequences</taxon>
        <taxon>metagenomes</taxon>
        <taxon>ecological metagenomes</taxon>
    </lineage>
</organism>
<feature type="region of interest" description="Disordered" evidence="2">
    <location>
        <begin position="1"/>
        <end position="20"/>
    </location>
</feature>
<sequence length="277" mass="31044">MAITEQAQATQPAAQAKLSPAAIKARKEAIELQKKNEDLLQELQEWKDKAAEPVPEKVLVAPVQPVADPNAEMISTLQVQVKLLSDQVALSQSMQMTGKPIYKPVPADDFQDEGVLFSCRKVFYVIGSYLDHKGMEVMPPYKLITLHYASSDRRKEGHEEAIVNSCTFTTHLKAEIEFLRNHPMYAVEFFESLNATMGASGVYNEFRVKAANQVIAMKDESVINTCYQKGVAHVDKMSIKDLRRSLTGVYAEEYIGEAKELQSDLERRRLVGHPATE</sequence>
<evidence type="ECO:0000256" key="2">
    <source>
        <dbReference type="SAM" id="MobiDB-lite"/>
    </source>
</evidence>